<organism evidence="8 9">
    <name type="scientific">Acidiferrobacter thiooxydans</name>
    <dbReference type="NCBI Taxonomy" id="163359"/>
    <lineage>
        <taxon>Bacteria</taxon>
        <taxon>Pseudomonadati</taxon>
        <taxon>Pseudomonadota</taxon>
        <taxon>Gammaproteobacteria</taxon>
        <taxon>Acidiferrobacterales</taxon>
        <taxon>Acidiferrobacteraceae</taxon>
        <taxon>Acidiferrobacter</taxon>
    </lineage>
</organism>
<feature type="binding site" evidence="7">
    <location>
        <position position="259"/>
    </location>
    <ligand>
        <name>Mg(2+)</name>
        <dbReference type="ChEBI" id="CHEBI:18420"/>
        <label>1</label>
        <note>catalytic</note>
    </ligand>
</feature>
<feature type="binding site" evidence="6">
    <location>
        <position position="116"/>
    </location>
    <ligand>
        <name>Mg(2+)</name>
        <dbReference type="ChEBI" id="CHEBI:18420"/>
        <label>1</label>
    </ligand>
</feature>
<dbReference type="EC" id="3.1.3.7" evidence="6"/>
<accession>A0A368HG85</accession>
<feature type="binding site" evidence="6">
    <location>
        <position position="132"/>
    </location>
    <ligand>
        <name>Mg(2+)</name>
        <dbReference type="ChEBI" id="CHEBI:18420"/>
        <label>1</label>
    </ligand>
</feature>
<feature type="binding site" evidence="7">
    <location>
        <position position="132"/>
    </location>
    <ligand>
        <name>Mg(2+)</name>
        <dbReference type="ChEBI" id="CHEBI:18420"/>
        <label>1</label>
        <note>catalytic</note>
    </ligand>
</feature>
<gene>
    <name evidence="6" type="primary">cysQ</name>
    <name evidence="8" type="ORF">C4900_10490</name>
</gene>
<dbReference type="InterPro" id="IPR000760">
    <property type="entry name" value="Inositol_monophosphatase-like"/>
</dbReference>
<dbReference type="Proteomes" id="UP000253250">
    <property type="component" value="Unassembled WGS sequence"/>
</dbReference>
<evidence type="ECO:0000256" key="4">
    <source>
        <dbReference type="ARBA" id="ARBA00022801"/>
    </source>
</evidence>
<keyword evidence="4 6" id="KW-0378">Hydrolase</keyword>
<evidence type="ECO:0000256" key="7">
    <source>
        <dbReference type="PIRSR" id="PIRSR600760-2"/>
    </source>
</evidence>
<dbReference type="Gene3D" id="3.40.190.80">
    <property type="match status" value="1"/>
</dbReference>
<reference evidence="8 9" key="1">
    <citation type="submission" date="2018-02" db="EMBL/GenBank/DDBJ databases">
        <title>Insights into the biology of acidophilic members of the Acidiferrobacteraceae family derived from comparative genomic analyses.</title>
        <authorList>
            <person name="Issotta F."/>
            <person name="Thyssen C."/>
            <person name="Mena C."/>
            <person name="Moya A."/>
            <person name="Bellenberg S."/>
            <person name="Sproer C."/>
            <person name="Covarrubias P.C."/>
            <person name="Sand W."/>
            <person name="Quatrini R."/>
            <person name="Vera M."/>
        </authorList>
    </citation>
    <scope>NUCLEOTIDE SEQUENCE [LARGE SCALE GENOMIC DNA]</scope>
    <source>
        <strain evidence="9">m-1</strain>
    </source>
</reference>
<keyword evidence="5 6" id="KW-0472">Membrane</keyword>
<dbReference type="EMBL" id="PSYR01000002">
    <property type="protein sequence ID" value="RCN56262.1"/>
    <property type="molecule type" value="Genomic_DNA"/>
</dbReference>
<dbReference type="PRINTS" id="PR00377">
    <property type="entry name" value="IMPHPHTASES"/>
</dbReference>
<feature type="binding site" evidence="7">
    <location>
        <position position="133"/>
    </location>
    <ligand>
        <name>Mg(2+)</name>
        <dbReference type="ChEBI" id="CHEBI:18420"/>
        <label>1</label>
        <note>catalytic</note>
    </ligand>
</feature>
<evidence type="ECO:0000313" key="9">
    <source>
        <dbReference type="Proteomes" id="UP000253250"/>
    </source>
</evidence>
<dbReference type="InterPro" id="IPR050725">
    <property type="entry name" value="CysQ/Inositol_MonoPase"/>
</dbReference>
<keyword evidence="6 7" id="KW-0460">Magnesium</keyword>
<keyword evidence="2 6" id="KW-1003">Cell membrane</keyword>
<feature type="binding site" evidence="6">
    <location>
        <position position="130"/>
    </location>
    <ligand>
        <name>Mg(2+)</name>
        <dbReference type="ChEBI" id="CHEBI:18420"/>
        <label>2</label>
    </ligand>
</feature>
<proteinExistence type="inferred from homology"/>
<evidence type="ECO:0000313" key="8">
    <source>
        <dbReference type="EMBL" id="RCN56262.1"/>
    </source>
</evidence>
<dbReference type="GO" id="GO:0000287">
    <property type="term" value="F:magnesium ion binding"/>
    <property type="evidence" value="ECO:0007669"/>
    <property type="project" value="UniProtKB-UniRule"/>
</dbReference>
<dbReference type="GO" id="GO:0008441">
    <property type="term" value="F:3'(2'),5'-bisphosphate nucleotidase activity"/>
    <property type="evidence" value="ECO:0007669"/>
    <property type="project" value="UniProtKB-UniRule"/>
</dbReference>
<keyword evidence="9" id="KW-1185">Reference proteome</keyword>
<protein>
    <recommendedName>
        <fullName evidence="6">3'(2'),5'-bisphosphate nucleotidase CysQ</fullName>
        <ecNumber evidence="6">3.1.3.7</ecNumber>
    </recommendedName>
    <alternativeName>
        <fullName evidence="6">3'(2'),5-bisphosphonucleoside 3'(2')-phosphohydrolase</fullName>
    </alternativeName>
    <alternativeName>
        <fullName evidence="6">3'-phosphoadenosine 5'-phosphate phosphatase</fullName>
        <shortName evidence="6">PAP phosphatase</shortName>
    </alternativeName>
</protein>
<feature type="binding site" evidence="7">
    <location>
        <position position="116"/>
    </location>
    <ligand>
        <name>Mg(2+)</name>
        <dbReference type="ChEBI" id="CHEBI:18420"/>
        <label>1</label>
        <note>catalytic</note>
    </ligand>
</feature>
<dbReference type="GO" id="GO:0046854">
    <property type="term" value="P:phosphatidylinositol phosphate biosynthetic process"/>
    <property type="evidence" value="ECO:0007669"/>
    <property type="project" value="InterPro"/>
</dbReference>
<dbReference type="Pfam" id="PF00459">
    <property type="entry name" value="Inositol_P"/>
    <property type="match status" value="1"/>
</dbReference>
<dbReference type="GO" id="GO:0005886">
    <property type="term" value="C:plasma membrane"/>
    <property type="evidence" value="ECO:0007669"/>
    <property type="project" value="UniProtKB-SubCell"/>
</dbReference>
<evidence type="ECO:0000256" key="6">
    <source>
        <dbReference type="HAMAP-Rule" id="MF_02095"/>
    </source>
</evidence>
<dbReference type="PROSITE" id="PS00630">
    <property type="entry name" value="IMP_2"/>
    <property type="match status" value="1"/>
</dbReference>
<name>A0A368HG85_9GAMM</name>
<feature type="binding site" evidence="6">
    <location>
        <position position="259"/>
    </location>
    <ligand>
        <name>Mg(2+)</name>
        <dbReference type="ChEBI" id="CHEBI:18420"/>
        <label>2</label>
    </ligand>
</feature>
<dbReference type="Gene3D" id="3.30.540.10">
    <property type="entry name" value="Fructose-1,6-Bisphosphatase, subunit A, domain 1"/>
    <property type="match status" value="1"/>
</dbReference>
<comment type="cofactor">
    <cofactor evidence="6 7">
        <name>Mg(2+)</name>
        <dbReference type="ChEBI" id="CHEBI:18420"/>
    </cofactor>
</comment>
<feature type="binding site" evidence="6">
    <location>
        <position position="133"/>
    </location>
    <ligand>
        <name>Mg(2+)</name>
        <dbReference type="ChEBI" id="CHEBI:18420"/>
        <label>2</label>
    </ligand>
</feature>
<feature type="binding site" evidence="6">
    <location>
        <begin position="132"/>
        <end position="135"/>
    </location>
    <ligand>
        <name>substrate</name>
    </ligand>
</feature>
<keyword evidence="6 7" id="KW-0479">Metal-binding</keyword>
<dbReference type="PANTHER" id="PTHR43028">
    <property type="entry name" value="3'(2'),5'-BISPHOSPHATE NUCLEOTIDASE 1"/>
    <property type="match status" value="1"/>
</dbReference>
<dbReference type="GO" id="GO:0000103">
    <property type="term" value="P:sulfate assimilation"/>
    <property type="evidence" value="ECO:0007669"/>
    <property type="project" value="TreeGrafter"/>
</dbReference>
<evidence type="ECO:0000256" key="2">
    <source>
        <dbReference type="ARBA" id="ARBA00022475"/>
    </source>
</evidence>
<dbReference type="GO" id="GO:0050427">
    <property type="term" value="P:3'-phosphoadenosine 5'-phosphosulfate metabolic process"/>
    <property type="evidence" value="ECO:0007669"/>
    <property type="project" value="TreeGrafter"/>
</dbReference>
<dbReference type="CDD" id="cd01638">
    <property type="entry name" value="CysQ"/>
    <property type="match status" value="1"/>
</dbReference>
<feature type="binding site" evidence="6">
    <location>
        <position position="130"/>
    </location>
    <ligand>
        <name>Mg(2+)</name>
        <dbReference type="ChEBI" id="CHEBI:18420"/>
        <label>1</label>
    </ligand>
</feature>
<dbReference type="OrthoDB" id="9785695at2"/>
<dbReference type="SUPFAM" id="SSF56655">
    <property type="entry name" value="Carbohydrate phosphatase"/>
    <property type="match status" value="1"/>
</dbReference>
<comment type="catalytic activity">
    <reaction evidence="6">
        <text>adenosine 3',5'-bisphosphate + H2O = AMP + phosphate</text>
        <dbReference type="Rhea" id="RHEA:10040"/>
        <dbReference type="ChEBI" id="CHEBI:15377"/>
        <dbReference type="ChEBI" id="CHEBI:43474"/>
        <dbReference type="ChEBI" id="CHEBI:58343"/>
        <dbReference type="ChEBI" id="CHEBI:456215"/>
        <dbReference type="EC" id="3.1.3.7"/>
    </reaction>
</comment>
<dbReference type="PANTHER" id="PTHR43028:SF5">
    <property type="entry name" value="3'(2'),5'-BISPHOSPHATE NUCLEOTIDASE 1"/>
    <property type="match status" value="1"/>
</dbReference>
<comment type="caution">
    <text evidence="8">The sequence shown here is derived from an EMBL/GenBank/DDBJ whole genome shotgun (WGS) entry which is preliminary data.</text>
</comment>
<dbReference type="HAMAP" id="MF_02095">
    <property type="entry name" value="CysQ"/>
    <property type="match status" value="1"/>
</dbReference>
<dbReference type="AlphaFoldDB" id="A0A368HG85"/>
<sequence>MYGNLWRRPGFSEVWPGPGALEARGRVLWNNNHRLASLTHHYQGKSEVNGGYERYLEWAQTAGERAGAAILTHYRTTGPVDLKSDGSPVTPADRAAHEVIMTVLAQATPDVPVASEEGGEIAGDRYWSVDPLDGTKEYVARTGAFVVNVALVEGGRPVVGVIFVPVTGECYFALKGGGAFKKTPAGVQRLNGRAFLGGPVRVVGSARHGTEAVTGLCEALACDEGGIERTALGSAWKFGWLAEGRADLYPRFGPTHTWDTAAGQCLVEESGGAVWVAGRQPLIYHHARQLNPSFVAVADARFAWPDFL</sequence>
<comment type="function">
    <text evidence="6">Converts adenosine-3',5'-bisphosphate (PAP) to AMP.</text>
</comment>
<evidence type="ECO:0000256" key="1">
    <source>
        <dbReference type="ARBA" id="ARBA00005289"/>
    </source>
</evidence>
<comment type="subcellular location">
    <subcellularLocation>
        <location evidence="6">Cell inner membrane</location>
        <topology evidence="6">Peripheral membrane protein</topology>
        <orientation evidence="6">Cytoplasmic side</orientation>
    </subcellularLocation>
</comment>
<feature type="binding site" evidence="7">
    <location>
        <position position="130"/>
    </location>
    <ligand>
        <name>Mg(2+)</name>
        <dbReference type="ChEBI" id="CHEBI:18420"/>
        <label>1</label>
        <note>catalytic</note>
    </ligand>
</feature>
<evidence type="ECO:0000256" key="5">
    <source>
        <dbReference type="ARBA" id="ARBA00023136"/>
    </source>
</evidence>
<feature type="binding site" evidence="6">
    <location>
        <position position="259"/>
    </location>
    <ligand>
        <name>substrate</name>
    </ligand>
</feature>
<dbReference type="InterPro" id="IPR020550">
    <property type="entry name" value="Inositol_monophosphatase_CS"/>
</dbReference>
<dbReference type="InterPro" id="IPR006240">
    <property type="entry name" value="CysQ"/>
</dbReference>
<feature type="binding site" evidence="6">
    <location>
        <position position="116"/>
    </location>
    <ligand>
        <name>substrate</name>
    </ligand>
</feature>
<comment type="similarity">
    <text evidence="1 6">Belongs to the inositol monophosphatase superfamily. CysQ family.</text>
</comment>
<keyword evidence="3 6" id="KW-0997">Cell inner membrane</keyword>
<evidence type="ECO:0000256" key="3">
    <source>
        <dbReference type="ARBA" id="ARBA00022519"/>
    </source>
</evidence>